<dbReference type="Gene3D" id="3.40.50.1820">
    <property type="entry name" value="alpha/beta hydrolase"/>
    <property type="match status" value="1"/>
</dbReference>
<protein>
    <submittedName>
        <fullName evidence="3">Alpha/beta-hydrolase</fullName>
    </submittedName>
</protein>
<dbReference type="SUPFAM" id="SSF53474">
    <property type="entry name" value="alpha/beta-Hydrolases"/>
    <property type="match status" value="1"/>
</dbReference>
<dbReference type="OrthoDB" id="408373at2759"/>
<feature type="signal peptide" evidence="1">
    <location>
        <begin position="1"/>
        <end position="25"/>
    </location>
</feature>
<dbReference type="AlphaFoldDB" id="A0A6A5XHH3"/>
<dbReference type="Proteomes" id="UP000799778">
    <property type="component" value="Unassembled WGS sequence"/>
</dbReference>
<evidence type="ECO:0000313" key="4">
    <source>
        <dbReference type="Proteomes" id="UP000799778"/>
    </source>
</evidence>
<dbReference type="GeneID" id="54283553"/>
<proteinExistence type="predicted"/>
<dbReference type="InterPro" id="IPR052897">
    <property type="entry name" value="Sec-Metab_Biosynth_Hydrolase"/>
</dbReference>
<feature type="chain" id="PRO_5025606890" evidence="1">
    <location>
        <begin position="26"/>
        <end position="312"/>
    </location>
</feature>
<dbReference type="InterPro" id="IPR029058">
    <property type="entry name" value="AB_hydrolase_fold"/>
</dbReference>
<keyword evidence="1" id="KW-0732">Signal</keyword>
<feature type="domain" description="AB hydrolase-1" evidence="2">
    <location>
        <begin position="32"/>
        <end position="304"/>
    </location>
</feature>
<keyword evidence="4" id="KW-1185">Reference proteome</keyword>
<dbReference type="EMBL" id="ML978074">
    <property type="protein sequence ID" value="KAF2011764.1"/>
    <property type="molecule type" value="Genomic_DNA"/>
</dbReference>
<evidence type="ECO:0000313" key="3">
    <source>
        <dbReference type="EMBL" id="KAF2011764.1"/>
    </source>
</evidence>
<reference evidence="3" key="1">
    <citation type="journal article" date="2020" name="Stud. Mycol.">
        <title>101 Dothideomycetes genomes: a test case for predicting lifestyles and emergence of pathogens.</title>
        <authorList>
            <person name="Haridas S."/>
            <person name="Albert R."/>
            <person name="Binder M."/>
            <person name="Bloem J."/>
            <person name="Labutti K."/>
            <person name="Salamov A."/>
            <person name="Andreopoulos B."/>
            <person name="Baker S."/>
            <person name="Barry K."/>
            <person name="Bills G."/>
            <person name="Bluhm B."/>
            <person name="Cannon C."/>
            <person name="Castanera R."/>
            <person name="Culley D."/>
            <person name="Daum C."/>
            <person name="Ezra D."/>
            <person name="Gonzalez J."/>
            <person name="Henrissat B."/>
            <person name="Kuo A."/>
            <person name="Liang C."/>
            <person name="Lipzen A."/>
            <person name="Lutzoni F."/>
            <person name="Magnuson J."/>
            <person name="Mondo S."/>
            <person name="Nolan M."/>
            <person name="Ohm R."/>
            <person name="Pangilinan J."/>
            <person name="Park H.-J."/>
            <person name="Ramirez L."/>
            <person name="Alfaro M."/>
            <person name="Sun H."/>
            <person name="Tritt A."/>
            <person name="Yoshinaga Y."/>
            <person name="Zwiers L.-H."/>
            <person name="Turgeon B."/>
            <person name="Goodwin S."/>
            <person name="Spatafora J."/>
            <person name="Crous P."/>
            <person name="Grigoriev I."/>
        </authorList>
    </citation>
    <scope>NUCLEOTIDE SEQUENCE</scope>
    <source>
        <strain evidence="3">CBS 175.79</strain>
    </source>
</reference>
<dbReference type="GO" id="GO:0016787">
    <property type="term" value="F:hydrolase activity"/>
    <property type="evidence" value="ECO:0007669"/>
    <property type="project" value="UniProtKB-KW"/>
</dbReference>
<dbReference type="PANTHER" id="PTHR37017">
    <property type="entry name" value="AB HYDROLASE-1 DOMAIN-CONTAINING PROTEIN-RELATED"/>
    <property type="match status" value="1"/>
</dbReference>
<dbReference type="RefSeq" id="XP_033380103.1">
    <property type="nucleotide sequence ID" value="XM_033526156.1"/>
</dbReference>
<name>A0A6A5XHH3_9PLEO</name>
<dbReference type="InterPro" id="IPR000073">
    <property type="entry name" value="AB_hydrolase_1"/>
</dbReference>
<sequence length="312" mass="34452">MRPFQSPHVLLIAAVLWVLPTAVFATSWKPTIILVPGSFHRSIVYNEVVSGLRRAQFNRIYPIDLPSNGNDIHDREPDINAVRKPLERALAAGQDVVLVGNSYGATVIGDALKDFKSDAVSATRDSKQTRGRGKVLGVVMVSSPCSSTSLFVWKKHIIPNANRLAIQLAGFIPYISEVEHPETKLDARTVAPPLFRFDNNSRVWSDGDPNLSAAQAFYNLLPPHESQYWASKLTFASFNAMNATARYIPYTGDFNCLYVVGLQDKSIPVAWAQTFFGQPGARFQVINLDADHVMMLSKPTEVVNIIRQVAGS</sequence>
<dbReference type="PANTHER" id="PTHR37017:SF3">
    <property type="entry name" value="AB HYDROLASE-1 DOMAIN-CONTAINING PROTEIN"/>
    <property type="match status" value="1"/>
</dbReference>
<gene>
    <name evidence="3" type="ORF">BU24DRAFT_413383</name>
</gene>
<evidence type="ECO:0000256" key="1">
    <source>
        <dbReference type="SAM" id="SignalP"/>
    </source>
</evidence>
<dbReference type="Pfam" id="PF12697">
    <property type="entry name" value="Abhydrolase_6"/>
    <property type="match status" value="1"/>
</dbReference>
<accession>A0A6A5XHH3</accession>
<keyword evidence="3" id="KW-0378">Hydrolase</keyword>
<organism evidence="3 4">
    <name type="scientific">Aaosphaeria arxii CBS 175.79</name>
    <dbReference type="NCBI Taxonomy" id="1450172"/>
    <lineage>
        <taxon>Eukaryota</taxon>
        <taxon>Fungi</taxon>
        <taxon>Dikarya</taxon>
        <taxon>Ascomycota</taxon>
        <taxon>Pezizomycotina</taxon>
        <taxon>Dothideomycetes</taxon>
        <taxon>Pleosporomycetidae</taxon>
        <taxon>Pleosporales</taxon>
        <taxon>Pleosporales incertae sedis</taxon>
        <taxon>Aaosphaeria</taxon>
    </lineage>
</organism>
<evidence type="ECO:0000259" key="2">
    <source>
        <dbReference type="Pfam" id="PF12697"/>
    </source>
</evidence>